<keyword evidence="4" id="KW-1185">Reference proteome</keyword>
<dbReference type="InterPro" id="IPR009799">
    <property type="entry name" value="EthD_dom"/>
</dbReference>
<evidence type="ECO:0000313" key="4">
    <source>
        <dbReference type="Proteomes" id="UP001430848"/>
    </source>
</evidence>
<organism evidence="3 4">
    <name type="scientific">Diaporthe eres</name>
    <name type="common">Phomopsis oblonga</name>
    <dbReference type="NCBI Taxonomy" id="83184"/>
    <lineage>
        <taxon>Eukaryota</taxon>
        <taxon>Fungi</taxon>
        <taxon>Dikarya</taxon>
        <taxon>Ascomycota</taxon>
        <taxon>Pezizomycotina</taxon>
        <taxon>Sordariomycetes</taxon>
        <taxon>Sordariomycetidae</taxon>
        <taxon>Diaporthales</taxon>
        <taxon>Diaporthaceae</taxon>
        <taxon>Diaporthe</taxon>
        <taxon>Diaporthe eres species complex</taxon>
    </lineage>
</organism>
<dbReference type="Proteomes" id="UP001430848">
    <property type="component" value="Unassembled WGS sequence"/>
</dbReference>
<dbReference type="Gene3D" id="3.30.70.100">
    <property type="match status" value="1"/>
</dbReference>
<feature type="domain" description="EthD" evidence="2">
    <location>
        <begin position="21"/>
        <end position="126"/>
    </location>
</feature>
<gene>
    <name evidence="3" type="ORF">SLS63_007523</name>
</gene>
<dbReference type="Pfam" id="PF07110">
    <property type="entry name" value="EthD"/>
    <property type="match status" value="1"/>
</dbReference>
<accession>A0ABR1P4Z2</accession>
<protein>
    <recommendedName>
        <fullName evidence="2">EthD domain-containing protein</fullName>
    </recommendedName>
</protein>
<dbReference type="SUPFAM" id="SSF54909">
    <property type="entry name" value="Dimeric alpha+beta barrel"/>
    <property type="match status" value="1"/>
</dbReference>
<proteinExistence type="inferred from homology"/>
<name>A0ABR1P4Z2_DIAER</name>
<dbReference type="InterPro" id="IPR011008">
    <property type="entry name" value="Dimeric_a/b-barrel"/>
</dbReference>
<sequence length="175" mass="19230">MTSKATDTGSVQVLHYLKRNPKFTRDQFWAYWKDVHGPKFLPVAEKYGFIQYQQLRTFGKVIPASSPESAPNVADVESKGETAGLVEFDGIAMFLVPSLDSIKAAVEDPYYLNVVKPDEYNLMDKSAPGRGIVASFHGLMVPIVQNGDDATGDELRAEVQKSREAFAEISGVAKA</sequence>
<dbReference type="EMBL" id="JAKNSF020000042">
    <property type="protein sequence ID" value="KAK7726554.1"/>
    <property type="molecule type" value="Genomic_DNA"/>
</dbReference>
<evidence type="ECO:0000259" key="2">
    <source>
        <dbReference type="Pfam" id="PF07110"/>
    </source>
</evidence>
<reference evidence="3 4" key="1">
    <citation type="submission" date="2024-02" db="EMBL/GenBank/DDBJ databases">
        <title>De novo assembly and annotation of 12 fungi associated with fruit tree decline syndrome in Ontario, Canada.</title>
        <authorList>
            <person name="Sulman M."/>
            <person name="Ellouze W."/>
            <person name="Ilyukhin E."/>
        </authorList>
    </citation>
    <scope>NUCLEOTIDE SEQUENCE [LARGE SCALE GENOMIC DNA]</scope>
    <source>
        <strain evidence="3 4">M169</strain>
    </source>
</reference>
<comment type="caution">
    <text evidence="3">The sequence shown here is derived from an EMBL/GenBank/DDBJ whole genome shotgun (WGS) entry which is preliminary data.</text>
</comment>
<comment type="similarity">
    <text evidence="1">Belongs to the tpcK family.</text>
</comment>
<evidence type="ECO:0000256" key="1">
    <source>
        <dbReference type="ARBA" id="ARBA00005986"/>
    </source>
</evidence>
<evidence type="ECO:0000313" key="3">
    <source>
        <dbReference type="EMBL" id="KAK7726554.1"/>
    </source>
</evidence>